<dbReference type="EMBL" id="CP067089">
    <property type="protein sequence ID" value="QQO09885.1"/>
    <property type="molecule type" value="Genomic_DNA"/>
</dbReference>
<dbReference type="PROSITE" id="PS50111">
    <property type="entry name" value="CHEMOTAXIS_TRANSDUC_2"/>
    <property type="match status" value="1"/>
</dbReference>
<dbReference type="RefSeq" id="WP_215627189.1">
    <property type="nucleotide sequence ID" value="NZ_CP067089.2"/>
</dbReference>
<organism evidence="7 8">
    <name type="scientific">Breznakiella homolactica</name>
    <dbReference type="NCBI Taxonomy" id="2798577"/>
    <lineage>
        <taxon>Bacteria</taxon>
        <taxon>Pseudomonadati</taxon>
        <taxon>Spirochaetota</taxon>
        <taxon>Spirochaetia</taxon>
        <taxon>Spirochaetales</taxon>
        <taxon>Breznakiellaceae</taxon>
        <taxon>Breznakiella</taxon>
    </lineage>
</organism>
<evidence type="ECO:0000313" key="8">
    <source>
        <dbReference type="Proteomes" id="UP000595917"/>
    </source>
</evidence>
<dbReference type="GO" id="GO:0004888">
    <property type="term" value="F:transmembrane signaling receptor activity"/>
    <property type="evidence" value="ECO:0007669"/>
    <property type="project" value="TreeGrafter"/>
</dbReference>
<dbReference type="GO" id="GO:0007165">
    <property type="term" value="P:signal transduction"/>
    <property type="evidence" value="ECO:0007669"/>
    <property type="project" value="UniProtKB-KW"/>
</dbReference>
<dbReference type="Pfam" id="PF00672">
    <property type="entry name" value="HAMP"/>
    <property type="match status" value="1"/>
</dbReference>
<proteinExistence type="inferred from homology"/>
<evidence type="ECO:0000256" key="1">
    <source>
        <dbReference type="ARBA" id="ARBA00022500"/>
    </source>
</evidence>
<dbReference type="AlphaFoldDB" id="A0A7T7XP17"/>
<reference evidence="7" key="1">
    <citation type="submission" date="2021-01" db="EMBL/GenBank/DDBJ databases">
        <title>Description of Breznakiella homolactica.</title>
        <authorList>
            <person name="Song Y."/>
            <person name="Brune A."/>
        </authorList>
    </citation>
    <scope>NUCLEOTIDE SEQUENCE</scope>
    <source>
        <strain evidence="7">RmG30</strain>
    </source>
</reference>
<evidence type="ECO:0000313" key="7">
    <source>
        <dbReference type="EMBL" id="QQO09885.1"/>
    </source>
</evidence>
<evidence type="ECO:0000256" key="4">
    <source>
        <dbReference type="SAM" id="Phobius"/>
    </source>
</evidence>
<dbReference type="CDD" id="cd18774">
    <property type="entry name" value="PDC2_HK_sensor"/>
    <property type="match status" value="1"/>
</dbReference>
<dbReference type="Gene3D" id="3.30.450.20">
    <property type="entry name" value="PAS domain"/>
    <property type="match status" value="2"/>
</dbReference>
<keyword evidence="3" id="KW-0807">Transducer</keyword>
<feature type="transmembrane region" description="Helical" evidence="4">
    <location>
        <begin position="278"/>
        <end position="300"/>
    </location>
</feature>
<dbReference type="Gene3D" id="6.10.340.10">
    <property type="match status" value="1"/>
</dbReference>
<dbReference type="InterPro" id="IPR004089">
    <property type="entry name" value="MCPsignal_dom"/>
</dbReference>
<feature type="transmembrane region" description="Helical" evidence="4">
    <location>
        <begin position="312"/>
        <end position="335"/>
    </location>
</feature>
<keyword evidence="4" id="KW-0812">Transmembrane</keyword>
<dbReference type="GO" id="GO:0005886">
    <property type="term" value="C:plasma membrane"/>
    <property type="evidence" value="ECO:0007669"/>
    <property type="project" value="TreeGrafter"/>
</dbReference>
<name>A0A7T7XP17_9SPIR</name>
<dbReference type="Pfam" id="PF00015">
    <property type="entry name" value="MCPsignal"/>
    <property type="match status" value="1"/>
</dbReference>
<dbReference type="KEGG" id="bhc:JFL75_02955"/>
<feature type="transmembrane region" description="Helical" evidence="4">
    <location>
        <begin position="7"/>
        <end position="27"/>
    </location>
</feature>
<dbReference type="GO" id="GO:0006935">
    <property type="term" value="P:chemotaxis"/>
    <property type="evidence" value="ECO:0007669"/>
    <property type="project" value="UniProtKB-KW"/>
</dbReference>
<protein>
    <submittedName>
        <fullName evidence="7">Methyl-accepting chemotaxis protein</fullName>
    </submittedName>
</protein>
<sequence>MKLRIRLSLIVLIINIVVIAAIVAIILSRSVTLQTEAAVENAHNIAKLNASDTQRRFEGYLSTARVISQIMDSYESIDVEDRRDNYNDTLRGVLESNPNYTGIFTAWQPNALDGLDAQYANTPGTDSSGQYISHFSRATGQIVLQPYADYKNVLAETRGERILDPVFLTVQGRQVLMVTVLAPIEKNNTILGVVGVNINIDAMQGIIEAIKPYETGVAAVFSNGGIVAAHFDGSRNGRQMRESERDMNGEYNDAVANAIRDGVEIDYMVYSPQMGTDLQIIAVPFTVGATTTPWALMVGIPMDKVLAPVYTMMAFAIGIGVVSILIVAVVIFLVAGSITKPIVNVSLMLKDISEGEGDLTRSIDINSKDEIGDLARYFNQTLEKIKNLIIVIKNQSVTLFDIGTELSANMTETAAAINEITANVQGIKGQVVNQSASVTETNSTMEQVVANIDKLNSHVESQAASVAQSSSAIEEMLANISSVTQTLMKNADNVHELAEASEVGRSGLQEVSSDIQEISRESEGLLEINAVMENIASQTNLLSMNAAIEAAHAGEAGKGFAVVADEIRKLAESSGEQSKTISVVLKKIKESIDKIQKSTDTVLTRFEAIDGGVRTVAEQEENIRNAMEEQGQGSKQILEAIGQLNEITQMVKSGSEEMLQGSKEVIHESENLGRVTQEITNGMNEMATGADQINTAVNRVNEISGENKEHIDTLVREVSRFKVE</sequence>
<dbReference type="SMART" id="SM00283">
    <property type="entry name" value="MA"/>
    <property type="match status" value="1"/>
</dbReference>
<evidence type="ECO:0000259" key="5">
    <source>
        <dbReference type="PROSITE" id="PS50111"/>
    </source>
</evidence>
<comment type="similarity">
    <text evidence="2">Belongs to the methyl-accepting chemotaxis (MCP) protein family.</text>
</comment>
<dbReference type="InterPro" id="IPR051310">
    <property type="entry name" value="MCP_chemotaxis"/>
</dbReference>
<dbReference type="SUPFAM" id="SSF58104">
    <property type="entry name" value="Methyl-accepting chemotaxis protein (MCP) signaling domain"/>
    <property type="match status" value="2"/>
</dbReference>
<dbReference type="PROSITE" id="PS50885">
    <property type="entry name" value="HAMP"/>
    <property type="match status" value="1"/>
</dbReference>
<dbReference type="Pfam" id="PF22673">
    <property type="entry name" value="MCP-like_PDC_1"/>
    <property type="match status" value="1"/>
</dbReference>
<keyword evidence="4" id="KW-1133">Transmembrane helix</keyword>
<evidence type="ECO:0000256" key="2">
    <source>
        <dbReference type="ARBA" id="ARBA00029447"/>
    </source>
</evidence>
<keyword evidence="1" id="KW-0145">Chemotaxis</keyword>
<dbReference type="Proteomes" id="UP000595917">
    <property type="component" value="Chromosome"/>
</dbReference>
<dbReference type="PANTHER" id="PTHR43531:SF11">
    <property type="entry name" value="METHYL-ACCEPTING CHEMOTAXIS PROTEIN 3"/>
    <property type="match status" value="1"/>
</dbReference>
<gene>
    <name evidence="7" type="ORF">JFL75_02955</name>
</gene>
<dbReference type="CDD" id="cd12913">
    <property type="entry name" value="PDC1_MCP_like"/>
    <property type="match status" value="1"/>
</dbReference>
<dbReference type="PANTHER" id="PTHR43531">
    <property type="entry name" value="PROTEIN ICFG"/>
    <property type="match status" value="1"/>
</dbReference>
<feature type="domain" description="Methyl-accepting transducer" evidence="5">
    <location>
        <begin position="437"/>
        <end position="666"/>
    </location>
</feature>
<evidence type="ECO:0000259" key="6">
    <source>
        <dbReference type="PROSITE" id="PS50885"/>
    </source>
</evidence>
<keyword evidence="4" id="KW-0472">Membrane</keyword>
<evidence type="ECO:0000256" key="3">
    <source>
        <dbReference type="PROSITE-ProRule" id="PRU00284"/>
    </source>
</evidence>
<keyword evidence="8" id="KW-1185">Reference proteome</keyword>
<dbReference type="CDD" id="cd06225">
    <property type="entry name" value="HAMP"/>
    <property type="match status" value="1"/>
</dbReference>
<accession>A0A7T7XP17</accession>
<dbReference type="Gene3D" id="1.10.287.950">
    <property type="entry name" value="Methyl-accepting chemotaxis protein"/>
    <property type="match status" value="1"/>
</dbReference>
<feature type="domain" description="HAMP" evidence="6">
    <location>
        <begin position="336"/>
        <end position="390"/>
    </location>
</feature>
<dbReference type="SMART" id="SM00304">
    <property type="entry name" value="HAMP"/>
    <property type="match status" value="1"/>
</dbReference>
<dbReference type="InterPro" id="IPR003660">
    <property type="entry name" value="HAMP_dom"/>
</dbReference>